<dbReference type="EMBL" id="MTYI01000049">
    <property type="protein sequence ID" value="PNP55919.1"/>
    <property type="molecule type" value="Genomic_DNA"/>
</dbReference>
<feature type="compositionally biased region" description="Basic residues" evidence="6">
    <location>
        <begin position="374"/>
        <end position="389"/>
    </location>
</feature>
<feature type="region of interest" description="Disordered" evidence="6">
    <location>
        <begin position="316"/>
        <end position="408"/>
    </location>
</feature>
<dbReference type="InterPro" id="IPR055393">
    <property type="entry name" value="Beta-prop_EDC4L"/>
</dbReference>
<dbReference type="InterPro" id="IPR036322">
    <property type="entry name" value="WD40_repeat_dom_sf"/>
</dbReference>
<evidence type="ECO:0000256" key="6">
    <source>
        <dbReference type="SAM" id="MobiDB-lite"/>
    </source>
</evidence>
<dbReference type="Pfam" id="PF24106">
    <property type="entry name" value="Beta-prop_EDC4L"/>
    <property type="match status" value="1"/>
</dbReference>
<feature type="compositionally biased region" description="Pro residues" evidence="6">
    <location>
        <begin position="1"/>
        <end position="10"/>
    </location>
</feature>
<evidence type="ECO:0000259" key="7">
    <source>
        <dbReference type="Pfam" id="PF24106"/>
    </source>
</evidence>
<feature type="compositionally biased region" description="Low complexity" evidence="6">
    <location>
        <begin position="1055"/>
        <end position="1071"/>
    </location>
</feature>
<evidence type="ECO:0000313" key="8">
    <source>
        <dbReference type="EMBL" id="PNP55919.1"/>
    </source>
</evidence>
<feature type="compositionally biased region" description="Low complexity" evidence="6">
    <location>
        <begin position="243"/>
        <end position="262"/>
    </location>
</feature>
<feature type="compositionally biased region" description="Basic and acidic residues" evidence="6">
    <location>
        <begin position="472"/>
        <end position="504"/>
    </location>
</feature>
<dbReference type="Proteomes" id="UP000236290">
    <property type="component" value="Unassembled WGS sequence"/>
</dbReference>
<gene>
    <name evidence="8" type="ORF">THARTR1_03856</name>
</gene>
<feature type="region of interest" description="Disordered" evidence="6">
    <location>
        <begin position="1052"/>
        <end position="1139"/>
    </location>
</feature>
<dbReference type="SUPFAM" id="SSF50978">
    <property type="entry name" value="WD40 repeat-like"/>
    <property type="match status" value="1"/>
</dbReference>
<dbReference type="PANTHER" id="PTHR15598:SF5">
    <property type="entry name" value="ENHANCER OF MRNA-DECAPPING PROTEIN 4"/>
    <property type="match status" value="1"/>
</dbReference>
<dbReference type="GO" id="GO:0000932">
    <property type="term" value="C:P-body"/>
    <property type="evidence" value="ECO:0007669"/>
    <property type="project" value="UniProtKB-SubCell"/>
</dbReference>
<feature type="region of interest" description="Disordered" evidence="6">
    <location>
        <begin position="1416"/>
        <end position="1471"/>
    </location>
</feature>
<comment type="similarity">
    <text evidence="2">Belongs to the WD repeat EDC4 family.</text>
</comment>
<reference evidence="8 9" key="1">
    <citation type="submission" date="2017-02" db="EMBL/GenBank/DDBJ databases">
        <title>Genomes of Trichoderma spp. with biocontrol activity.</title>
        <authorList>
            <person name="Gardiner D."/>
            <person name="Kazan K."/>
            <person name="Vos C."/>
            <person name="Harvey P."/>
        </authorList>
    </citation>
    <scope>NUCLEOTIDE SEQUENCE [LARGE SCALE GENOMIC DNA]</scope>
    <source>
        <strain evidence="8 9">Tr1</strain>
    </source>
</reference>
<feature type="compositionally biased region" description="Pro residues" evidence="6">
    <location>
        <begin position="1425"/>
        <end position="1434"/>
    </location>
</feature>
<feature type="compositionally biased region" description="Acidic residues" evidence="6">
    <location>
        <begin position="111"/>
        <end position="121"/>
    </location>
</feature>
<evidence type="ECO:0000256" key="5">
    <source>
        <dbReference type="ARBA" id="ARBA00022737"/>
    </source>
</evidence>
<dbReference type="Gene3D" id="2.130.10.10">
    <property type="entry name" value="YVTN repeat-like/Quinoprotein amine dehydrogenase"/>
    <property type="match status" value="1"/>
</dbReference>
<feature type="region of interest" description="Disordered" evidence="6">
    <location>
        <begin position="424"/>
        <end position="504"/>
    </location>
</feature>
<feature type="compositionally biased region" description="Polar residues" evidence="6">
    <location>
        <begin position="132"/>
        <end position="142"/>
    </location>
</feature>
<feature type="domain" description="EDC4-like protein pdc1 beta-propeller" evidence="7">
    <location>
        <begin position="561"/>
        <end position="928"/>
    </location>
</feature>
<keyword evidence="5" id="KW-0677">Repeat</keyword>
<evidence type="ECO:0000256" key="4">
    <source>
        <dbReference type="ARBA" id="ARBA00022574"/>
    </source>
</evidence>
<feature type="compositionally biased region" description="Low complexity" evidence="6">
    <location>
        <begin position="42"/>
        <end position="101"/>
    </location>
</feature>
<feature type="compositionally biased region" description="Polar residues" evidence="6">
    <location>
        <begin position="225"/>
        <end position="239"/>
    </location>
</feature>
<dbReference type="InterPro" id="IPR015943">
    <property type="entry name" value="WD40/YVTN_repeat-like_dom_sf"/>
</dbReference>
<feature type="compositionally biased region" description="Polar residues" evidence="6">
    <location>
        <begin position="395"/>
        <end position="404"/>
    </location>
</feature>
<dbReference type="OrthoDB" id="21128at2759"/>
<sequence length="1652" mass="181416">MDLPPAPTPPVSGGIGPNSDRTANLLNLLKFSGPGSSREPLQPSTQSHGQSQGQAQAQAHPQAQGQPQAPLPSSSSQQAESSSQSQSQSHHQPQPSAQQQQKPERQHHEADDDEDDYDPDGADYHIHKHHQMQSPNQFSTRIHQPAPTAADPTGLLAALMRGGHDFEEPKSAPTPPQTQTQAQPVNPFARETPPADSTSYLLNLLRPKPSQTDQPLLVEAARSADTPQSQEHLSETSSRYYGHHSQQQQQQQQGQQHHQQQQPLSSYHTQAGFQHQADALAGHGHGGINPIFSPIQKEPADVSVIYQALAGTLNQMSPHSGSSVHGSGPPPFHILKKDQSSPAGSNPFGGSERSPLQSPPQQFRHGLDRASSLHSHHSHHSHHSQHSHHSTQQSLKQTPPTSDFGSFVNIDKNRETVSEAVHDLASRADRDAQDALDRAERETVSNYAESATIKPHDESDWVQPSNYSDATRSTEKHTIEDIKSGYEHRGYGSSEERLSKDAPESRDIDNHVIADSWESADQDEIVVIEEKEPPSVKVYNFPMKPWISITLQEDTTEPRPQFREESIMDVAHLKKDFDQIDRNLYTASQTYMTHGMSKQGGLRVIRQDDGKDAKVFRDTKDRIFNVAMSVTPHDYDGVSREAIIGTGISGTVYWVQIKDGEKDHLEDPHLEQYGFALPPINSQEGDAPGGALKTRARASTNHPEFFAVGRGKSIHFIWPSFILQNNLFKPGHDRVADTEALLSQCSLKINTGKAGKDFTFSQDDSVIVSLDKSGRVKFWDVRDLTAVKEGSDPRNPAPAHSHLEVNEPLMTLASTPEGEKAWPTSVLLLDKQRPYQKRCALRYMIVGMKQNHTLQLWDLALGKPVQEFNLPHSKESDAVCSVMYHPSSGMIIIGHPTRNSVYFAHLSAPKYNLKSVSQAEYIQKLVSQDPSIPQPDSTAVISGVREYSFDNRGILRSLDILANPAMVQDTDEPTLFELYAMHSKGVACLMVKQAELGWSKDNKVLDPVDAVDVGVVSVSKLKTPVQAEVTNGTTEHAAVPTPVRIATRTVARDLVPPQSSQVAAASSSEAATPRGITEQPAVVTPAKPKGDAKEVETPGQSSKENHPEKPERKQRKKKGKDAELNANGSAPSHKSEAAANKGVAGSLAGAGGFSSEAFDSTISGLETRLGAAMSDTFKSSLNNLHSKINDSARARDDNFNQHQRKLLDMVSDILNENTQKVLETLIHQQFTDVVIPTISDKTSQAVSDMVQNKLQANMVSSVQKEIQTALPHAVSRSLRSNDFINAISDRVSNVVSTNVQQEVLSALTQRLAPTFNNIATQAAQRVANDIHKQYHDQFEQMKAQHAADNNKIDQLLSYVTRLTDMVSTMAASQSSLQAEFIKFKQQPVELPVGVAGGVNIPHPASVAHSVGSHGYANTVASHRPSFPPSQPPSQGPSHGQQQYGSPQYMRGSQHVASPHGSAPPSEHVGPVNNVTALAGAYASQMSKTEAEADNDLLQRIRVIEQAISENRLQDAMIQWIQSGRETEIFRRCLSRYPPGKFDGLQPLMLLVVIATISKDLKPNPRLKEEVEWIEMAVRAFSASLPNYNWDDDTSREVMKSTSQTMQLLINRVQPLIAGIQDGFPTDPFLANLERGKLDWIVRASEHILSTFY</sequence>
<name>A0A2K0UDR3_TRIHA</name>
<feature type="compositionally biased region" description="Low complexity" evidence="6">
    <location>
        <begin position="1435"/>
        <end position="1447"/>
    </location>
</feature>
<dbReference type="GO" id="GO:0031087">
    <property type="term" value="P:deadenylation-independent decapping of nuclear-transcribed mRNA"/>
    <property type="evidence" value="ECO:0007669"/>
    <property type="project" value="InterPro"/>
</dbReference>
<comment type="subcellular location">
    <subcellularLocation>
        <location evidence="1">Cytoplasm</location>
        <location evidence="1">P-body</location>
    </subcellularLocation>
</comment>
<evidence type="ECO:0000313" key="9">
    <source>
        <dbReference type="Proteomes" id="UP000236290"/>
    </source>
</evidence>
<evidence type="ECO:0000256" key="1">
    <source>
        <dbReference type="ARBA" id="ARBA00004201"/>
    </source>
</evidence>
<dbReference type="PANTHER" id="PTHR15598">
    <property type="entry name" value="ENHANCER OF MRNA-DECAPPING PROTEIN 4"/>
    <property type="match status" value="1"/>
</dbReference>
<accession>A0A2K0UDR3</accession>
<dbReference type="FunFam" id="2.130.10.10:FF:000817">
    <property type="entry name" value="WGS project CABT00000000 data, contig 2.15"/>
    <property type="match status" value="1"/>
</dbReference>
<protein>
    <recommendedName>
        <fullName evidence="7">EDC4-like protein pdc1 beta-propeller domain-containing protein</fullName>
    </recommendedName>
</protein>
<comment type="caution">
    <text evidence="8">The sequence shown here is derived from an EMBL/GenBank/DDBJ whole genome shotgun (WGS) entry which is preliminary data.</text>
</comment>
<keyword evidence="4" id="KW-0853">WD repeat</keyword>
<proteinExistence type="inferred from homology"/>
<evidence type="ECO:0000256" key="3">
    <source>
        <dbReference type="ARBA" id="ARBA00022490"/>
    </source>
</evidence>
<organism evidence="8 9">
    <name type="scientific">Trichoderma harzianum</name>
    <name type="common">Hypocrea lixii</name>
    <dbReference type="NCBI Taxonomy" id="5544"/>
    <lineage>
        <taxon>Eukaryota</taxon>
        <taxon>Fungi</taxon>
        <taxon>Dikarya</taxon>
        <taxon>Ascomycota</taxon>
        <taxon>Pezizomycotina</taxon>
        <taxon>Sordariomycetes</taxon>
        <taxon>Hypocreomycetidae</taxon>
        <taxon>Hypocreales</taxon>
        <taxon>Hypocreaceae</taxon>
        <taxon>Trichoderma</taxon>
    </lineage>
</organism>
<feature type="compositionally biased region" description="Polar residues" evidence="6">
    <location>
        <begin position="462"/>
        <end position="471"/>
    </location>
</feature>
<dbReference type="InterPro" id="IPR045152">
    <property type="entry name" value="EDC4-like"/>
</dbReference>
<keyword evidence="3" id="KW-0963">Cytoplasm</keyword>
<feature type="compositionally biased region" description="Basic and acidic residues" evidence="6">
    <location>
        <begin position="424"/>
        <end position="443"/>
    </location>
</feature>
<feature type="region of interest" description="Disordered" evidence="6">
    <location>
        <begin position="1"/>
        <end position="267"/>
    </location>
</feature>
<feature type="compositionally biased region" description="Low complexity" evidence="6">
    <location>
        <begin position="317"/>
        <end position="327"/>
    </location>
</feature>
<evidence type="ECO:0000256" key="2">
    <source>
        <dbReference type="ARBA" id="ARBA00009639"/>
    </source>
</evidence>